<evidence type="ECO:0000313" key="4">
    <source>
        <dbReference type="EMBL" id="AUN30474.1"/>
    </source>
</evidence>
<organism evidence="4 5">
    <name type="scientific">Niveispirillum cyanobacteriorum</name>
    <dbReference type="NCBI Taxonomy" id="1612173"/>
    <lineage>
        <taxon>Bacteria</taxon>
        <taxon>Pseudomonadati</taxon>
        <taxon>Pseudomonadota</taxon>
        <taxon>Alphaproteobacteria</taxon>
        <taxon>Rhodospirillales</taxon>
        <taxon>Azospirillaceae</taxon>
        <taxon>Niveispirillum</taxon>
    </lineage>
</organism>
<gene>
    <name evidence="4" type="ORF">C0V82_09660</name>
</gene>
<evidence type="ECO:0000259" key="3">
    <source>
        <dbReference type="Pfam" id="PF00497"/>
    </source>
</evidence>
<dbReference type="EMBL" id="CP025611">
    <property type="protein sequence ID" value="AUN30474.1"/>
    <property type="molecule type" value="Genomic_DNA"/>
</dbReference>
<protein>
    <recommendedName>
        <fullName evidence="3">Solute-binding protein family 3/N-terminal domain-containing protein</fullName>
    </recommendedName>
</protein>
<dbReference type="OrthoDB" id="5421182at2"/>
<reference evidence="4 5" key="1">
    <citation type="submission" date="2017-12" db="EMBL/GenBank/DDBJ databases">
        <title>Genomes of bacteria within cyanobacterial aggregates.</title>
        <authorList>
            <person name="Cai H."/>
        </authorList>
    </citation>
    <scope>NUCLEOTIDE SEQUENCE [LARGE SCALE GENOMIC DNA]</scope>
    <source>
        <strain evidence="4 5">TH16</strain>
    </source>
</reference>
<dbReference type="PANTHER" id="PTHR35936:SF25">
    <property type="entry name" value="ABC TRANSPORTER SUBSTRATE-BINDING PROTEIN"/>
    <property type="match status" value="1"/>
</dbReference>
<evidence type="ECO:0000313" key="5">
    <source>
        <dbReference type="Proteomes" id="UP000234752"/>
    </source>
</evidence>
<dbReference type="RefSeq" id="WP_102112159.1">
    <property type="nucleotide sequence ID" value="NZ_BMGN01000002.1"/>
</dbReference>
<proteinExistence type="predicted"/>
<keyword evidence="1 2" id="KW-0732">Signal</keyword>
<evidence type="ECO:0000256" key="2">
    <source>
        <dbReference type="SAM" id="SignalP"/>
    </source>
</evidence>
<name>A0A2K9NBI4_9PROT</name>
<dbReference type="Pfam" id="PF00497">
    <property type="entry name" value="SBP_bac_3"/>
    <property type="match status" value="1"/>
</dbReference>
<dbReference type="PANTHER" id="PTHR35936">
    <property type="entry name" value="MEMBRANE-BOUND LYTIC MUREIN TRANSGLYCOSYLASE F"/>
    <property type="match status" value="1"/>
</dbReference>
<evidence type="ECO:0000256" key="1">
    <source>
        <dbReference type="ARBA" id="ARBA00022729"/>
    </source>
</evidence>
<dbReference type="Proteomes" id="UP000234752">
    <property type="component" value="Chromosome eg_1"/>
</dbReference>
<accession>A0A2K9NBI4</accession>
<feature type="domain" description="Solute-binding protein family 3/N-terminal" evidence="3">
    <location>
        <begin position="40"/>
        <end position="258"/>
    </location>
</feature>
<dbReference type="AlphaFoldDB" id="A0A2K9NBI4"/>
<feature type="signal peptide" evidence="2">
    <location>
        <begin position="1"/>
        <end position="29"/>
    </location>
</feature>
<dbReference type="SUPFAM" id="SSF53850">
    <property type="entry name" value="Periplasmic binding protein-like II"/>
    <property type="match status" value="1"/>
</dbReference>
<dbReference type="Gene3D" id="3.40.190.10">
    <property type="entry name" value="Periplasmic binding protein-like II"/>
    <property type="match status" value="2"/>
</dbReference>
<sequence>MMMRRIFGRVGAMALLAFSVATLSLPAVAGEVKLRADSWCPYNCEPGNRPGYLIEIARAALEPAGHKVDYQLMPWTDALAAVTAGTATGAVGATKEEAPGMIYPGLSLGTSRPTLVIRKGKETKDFKVTNLDALKAVRFGSIKDYFYSTEVNAFIDANKGSPNIVQVSGDNVTEDLVNMLIDGKIDAMVEDSNVIDFLLESKGYRNLFNYHALGQQTSVSIGLSPKDPNSAAYAKLIDAKVAELRKSGQLTAILDKYGVKDWQ</sequence>
<feature type="chain" id="PRO_5014914506" description="Solute-binding protein family 3/N-terminal domain-containing protein" evidence="2">
    <location>
        <begin position="30"/>
        <end position="263"/>
    </location>
</feature>
<dbReference type="InterPro" id="IPR001638">
    <property type="entry name" value="Solute-binding_3/MltF_N"/>
</dbReference>
<dbReference type="KEGG" id="ncb:C0V82_09660"/>
<keyword evidence="5" id="KW-1185">Reference proteome</keyword>